<dbReference type="EMBL" id="VGJJ01000031">
    <property type="protein sequence ID" value="MBM3282429.1"/>
    <property type="molecule type" value="Genomic_DNA"/>
</dbReference>
<dbReference type="Gene3D" id="1.10.1220.10">
    <property type="entry name" value="Met repressor-like"/>
    <property type="match status" value="1"/>
</dbReference>
<dbReference type="InterPro" id="IPR010985">
    <property type="entry name" value="Ribbon_hlx_hlx"/>
</dbReference>
<sequence>MKMLSVQVEDSFVQQIDEAIAVSGSYSSRSEFLKDAIRKAILEWHERAANRKLVHEVFREFGKKALAKGWDGSLLTREERIKIADEYMKEKRRARD</sequence>
<dbReference type="InterPro" id="IPR013321">
    <property type="entry name" value="Arc_rbn_hlx_hlx"/>
</dbReference>
<dbReference type="CDD" id="cd22231">
    <property type="entry name" value="RHH_NikR_HicB-like"/>
    <property type="match status" value="1"/>
</dbReference>
<organism evidence="1 2">
    <name type="scientific">Candidatus Iainarchaeum sp</name>
    <dbReference type="NCBI Taxonomy" id="3101447"/>
    <lineage>
        <taxon>Archaea</taxon>
        <taxon>Candidatus Iainarchaeota</taxon>
        <taxon>Candidatus Iainarchaeia</taxon>
        <taxon>Candidatus Iainarchaeales</taxon>
        <taxon>Candidatus Iainarchaeaceae</taxon>
        <taxon>Candidatus Iainarchaeum</taxon>
    </lineage>
</organism>
<evidence type="ECO:0000313" key="2">
    <source>
        <dbReference type="Proteomes" id="UP000774699"/>
    </source>
</evidence>
<gene>
    <name evidence="1" type="ORF">FJY86_03780</name>
</gene>
<evidence type="ECO:0000313" key="1">
    <source>
        <dbReference type="EMBL" id="MBM3282429.1"/>
    </source>
</evidence>
<proteinExistence type="predicted"/>
<dbReference type="GO" id="GO:0006355">
    <property type="term" value="P:regulation of DNA-templated transcription"/>
    <property type="evidence" value="ECO:0007669"/>
    <property type="project" value="InterPro"/>
</dbReference>
<protein>
    <submittedName>
        <fullName evidence="1">Ribbon-helix-helix protein, CopG family</fullName>
    </submittedName>
</protein>
<dbReference type="AlphaFoldDB" id="A0A8T4C7H4"/>
<dbReference type="Proteomes" id="UP000774699">
    <property type="component" value="Unassembled WGS sequence"/>
</dbReference>
<accession>A0A8T4C7H4</accession>
<name>A0A8T4C7H4_9ARCH</name>
<reference evidence="1" key="1">
    <citation type="submission" date="2019-03" db="EMBL/GenBank/DDBJ databases">
        <title>Lake Tanganyika Metagenome-Assembled Genomes (MAGs).</title>
        <authorList>
            <person name="Tran P."/>
        </authorList>
    </citation>
    <scope>NUCLEOTIDE SEQUENCE</scope>
    <source>
        <strain evidence="1">M_DeepCast_50m_m2_156</strain>
    </source>
</reference>
<dbReference type="SUPFAM" id="SSF47598">
    <property type="entry name" value="Ribbon-helix-helix"/>
    <property type="match status" value="1"/>
</dbReference>
<comment type="caution">
    <text evidence="1">The sequence shown here is derived from an EMBL/GenBank/DDBJ whole genome shotgun (WGS) entry which is preliminary data.</text>
</comment>